<dbReference type="Proteomes" id="UP000262524">
    <property type="component" value="Unassembled WGS sequence"/>
</dbReference>
<proteinExistence type="predicted"/>
<gene>
    <name evidence="1" type="ORF">DXD91_04030</name>
</gene>
<dbReference type="EMBL" id="QSOE01000016">
    <property type="protein sequence ID" value="RGI90631.1"/>
    <property type="molecule type" value="Genomic_DNA"/>
</dbReference>
<evidence type="ECO:0000313" key="2">
    <source>
        <dbReference type="Proteomes" id="UP000262524"/>
    </source>
</evidence>
<evidence type="ECO:0008006" key="3">
    <source>
        <dbReference type="Google" id="ProtNLM"/>
    </source>
</evidence>
<dbReference type="AlphaFoldDB" id="A0A374NVD8"/>
<name>A0A374NVD8_9FIRM</name>
<sequence>MEVAHMPDSTMLQSKDLQERYERYKAKIKNFTIMNDIFMRNVLKKKECTEYILQVIMEDKGITVIDQTLQKDYKNLQGRSAILDCVAKDASNRQFNVEIQGDNEEASPKRARYHCGLLDMNILNPRESFDALPDTYVIFITRNDILGFHLPIYHIDKEIIETKEAFDDGQHIIYVNASRRDSTELGHLMHDLHCKDASEMYSDILSTRVRELKESEKGVEEMCKELEEIYNEGEQSGVQKGIQKGELKKARETVFALLEMGMPLEQITKAVKIPLTTVQSWIAETKF</sequence>
<reference evidence="1 2" key="1">
    <citation type="submission" date="2018-08" db="EMBL/GenBank/DDBJ databases">
        <title>A genome reference for cultivated species of the human gut microbiota.</title>
        <authorList>
            <person name="Zou Y."/>
            <person name="Xue W."/>
            <person name="Luo G."/>
        </authorList>
    </citation>
    <scope>NUCLEOTIDE SEQUENCE [LARGE SCALE GENOMIC DNA]</scope>
    <source>
        <strain evidence="1 2">TM10-1AC</strain>
    </source>
</reference>
<dbReference type="Pfam" id="PF12784">
    <property type="entry name" value="PDDEXK_2"/>
    <property type="match status" value="1"/>
</dbReference>
<protein>
    <recommendedName>
        <fullName evidence="3">PD-(D/E)XK nuclease family transposase</fullName>
    </recommendedName>
</protein>
<organism evidence="1 2">
    <name type="scientific">Anaerobutyricum hallii</name>
    <dbReference type="NCBI Taxonomy" id="39488"/>
    <lineage>
        <taxon>Bacteria</taxon>
        <taxon>Bacillati</taxon>
        <taxon>Bacillota</taxon>
        <taxon>Clostridia</taxon>
        <taxon>Lachnospirales</taxon>
        <taxon>Lachnospiraceae</taxon>
        <taxon>Anaerobutyricum</taxon>
    </lineage>
</organism>
<evidence type="ECO:0000313" key="1">
    <source>
        <dbReference type="EMBL" id="RGI90631.1"/>
    </source>
</evidence>
<comment type="caution">
    <text evidence="1">The sequence shown here is derived from an EMBL/GenBank/DDBJ whole genome shotgun (WGS) entry which is preliminary data.</text>
</comment>
<accession>A0A374NVD8</accession>